<dbReference type="InterPro" id="IPR008979">
    <property type="entry name" value="Galactose-bd-like_sf"/>
</dbReference>
<name>A0A979FYP7_CHIPD</name>
<evidence type="ECO:0000256" key="3">
    <source>
        <dbReference type="ARBA" id="ARBA00023295"/>
    </source>
</evidence>
<dbReference type="AlphaFoldDB" id="A0A979FYP7"/>
<evidence type="ECO:0000256" key="1">
    <source>
        <dbReference type="ARBA" id="ARBA00007401"/>
    </source>
</evidence>
<dbReference type="InterPro" id="IPR006103">
    <property type="entry name" value="Glyco_hydro_2_cat"/>
</dbReference>
<evidence type="ECO:0000259" key="5">
    <source>
        <dbReference type="Pfam" id="PF02836"/>
    </source>
</evidence>
<gene>
    <name evidence="7" type="ordered locus">Cpin_0061</name>
</gene>
<dbReference type="KEGG" id="cpi:Cpin_0061"/>
<dbReference type="Pfam" id="PF22666">
    <property type="entry name" value="Glyco_hydro_2_N2"/>
    <property type="match status" value="1"/>
</dbReference>
<evidence type="ECO:0000313" key="8">
    <source>
        <dbReference type="Proteomes" id="UP000002215"/>
    </source>
</evidence>
<protein>
    <submittedName>
        <fullName evidence="7">Glycoside hydrolase family 2 sugar binding</fullName>
    </submittedName>
</protein>
<evidence type="ECO:0000259" key="4">
    <source>
        <dbReference type="Pfam" id="PF00703"/>
    </source>
</evidence>
<keyword evidence="3" id="KW-0326">Glycosidase</keyword>
<dbReference type="EMBL" id="CP001699">
    <property type="protein sequence ID" value="ACU57567.1"/>
    <property type="molecule type" value="Genomic_DNA"/>
</dbReference>
<dbReference type="InterPro" id="IPR054593">
    <property type="entry name" value="Beta-mannosidase-like_N2"/>
</dbReference>
<dbReference type="PANTHER" id="PTHR42732:SF2">
    <property type="entry name" value="BETA-MANNOSIDASE"/>
    <property type="match status" value="1"/>
</dbReference>
<keyword evidence="2 7" id="KW-0378">Hydrolase</keyword>
<reference evidence="7 8" key="2">
    <citation type="journal article" date="2010" name="Stand. Genomic Sci.">
        <title>Complete genome sequence of Chitinophaga pinensis type strain (UQM 2034).</title>
        <authorList>
            <person name="Glavina Del Rio T."/>
            <person name="Abt B."/>
            <person name="Spring S."/>
            <person name="Lapidus A."/>
            <person name="Nolan M."/>
            <person name="Tice H."/>
            <person name="Copeland A."/>
            <person name="Cheng J.F."/>
            <person name="Chen F."/>
            <person name="Bruce D."/>
            <person name="Goodwin L."/>
            <person name="Pitluck S."/>
            <person name="Ivanova N."/>
            <person name="Mavromatis K."/>
            <person name="Mikhailova N."/>
            <person name="Pati A."/>
            <person name="Chen A."/>
            <person name="Palaniappan K."/>
            <person name="Land M."/>
            <person name="Hauser L."/>
            <person name="Chang Y.J."/>
            <person name="Jeffries C.D."/>
            <person name="Chain P."/>
            <person name="Saunders E."/>
            <person name="Detter J.C."/>
            <person name="Brettin T."/>
            <person name="Rohde M."/>
            <person name="Goker M."/>
            <person name="Bristow J."/>
            <person name="Eisen J.A."/>
            <person name="Markowitz V."/>
            <person name="Hugenholtz P."/>
            <person name="Kyrpides N.C."/>
            <person name="Klenk H.P."/>
            <person name="Lucas S."/>
        </authorList>
    </citation>
    <scope>NUCLEOTIDE SEQUENCE [LARGE SCALE GENOMIC DNA]</scope>
    <source>
        <strain evidence="8">ATCC 43595 / DSM 2588 / LMG 13176 / NBRC 15968 / NCIMB 11800 / UQM 2034</strain>
    </source>
</reference>
<feature type="domain" description="Glycoside hydrolase family 2 catalytic" evidence="5">
    <location>
        <begin position="379"/>
        <end position="484"/>
    </location>
</feature>
<organism evidence="7 8">
    <name type="scientific">Chitinophaga pinensis (strain ATCC 43595 / DSM 2588 / LMG 13176 / NBRC 15968 / NCIMB 11800 / UQM 2034)</name>
    <dbReference type="NCBI Taxonomy" id="485918"/>
    <lineage>
        <taxon>Bacteria</taxon>
        <taxon>Pseudomonadati</taxon>
        <taxon>Bacteroidota</taxon>
        <taxon>Chitinophagia</taxon>
        <taxon>Chitinophagales</taxon>
        <taxon>Chitinophagaceae</taxon>
        <taxon>Chitinophaga</taxon>
    </lineage>
</organism>
<evidence type="ECO:0000259" key="6">
    <source>
        <dbReference type="Pfam" id="PF22666"/>
    </source>
</evidence>
<evidence type="ECO:0000256" key="2">
    <source>
        <dbReference type="ARBA" id="ARBA00022801"/>
    </source>
</evidence>
<dbReference type="GO" id="GO:0005975">
    <property type="term" value="P:carbohydrate metabolic process"/>
    <property type="evidence" value="ECO:0007669"/>
    <property type="project" value="InterPro"/>
</dbReference>
<dbReference type="InterPro" id="IPR017853">
    <property type="entry name" value="GH"/>
</dbReference>
<sequence length="901" mass="102601">MALNYCYAYPLRWVCEPQYQFPMKRMYAAVVAIAFCCAANDNSYAQANPDNATWKMQPVSIQTRWAKNVTPQNVLPEYPRPQMVRSEWQNLNGLWEYAITGKDAAKPAQFDGQILVPFPIESALSGVQKPLLPTQRLWYKRSISKPDVTVGKRVLLHFGAVDWDAKVYLNGKEVGGHTGGYQNFSFDITDALKDGTNQLEVAVFDPTDQGINPHGKQVLNPQNIMYTASSGIWQTVWMETVPSAYINNIRLTPDIDKGSLKLEVLTAGKTGDYTVEAIASNGKRVKGKPNAELLLPVPDAKLWSPDQPNLYNLNVKLLYKGKVVDTIGSYFGMRKIEVKKDEKGVDRLFLNNKYTYHLGVLDQGFWPEGLYTAPTDDALQFDIMAIRNMGYNTIRKHIKLEPARWYYHADKAGMLVWQDMVTCANDKPEAKAAFEKENKENIAQLYNYPSIVIWVLFNEGWARYDQKRLTEWMKKEDPSRIVNGHTGENYDRDAPQDVSQKWASSDLTDIHDYPGPGIPPALPGKARVLGEWGGVRVPTLKHQWNDMEGWGYIQVPASAFKMKYDSLIKNLKKFEEQGLSGSIYTEPFDVETEENGMMTYDREVIKVAPEELRNIHGQILAQAKNYAATIGVFQAKIADTANPDLQYATLLEQFKNGKKDSAFLRDLTLMAVRLKDDINMYKLCNTYLSQLSEPMTLNTLTFIDRFTFSINDVGFNIIQKNKEKAIEILGYKKVNDILKSCIFEDEIKPYVSDIKINPDWNVLEKKLVNKYNAPGEEILLTAKSTHMLNRKDWPNFVASTSALVNKYGQNMSTTTLNNYAWTIFENVSDTSLLKEALVWSRASLQDEISPDKYDTYANLLHKIGRQKEAVEWEQKAVDMQPGPNVFTQTLEKMKRGEKTWN</sequence>
<dbReference type="InterPro" id="IPR006102">
    <property type="entry name" value="Ig-like_GH2"/>
</dbReference>
<reference evidence="8" key="1">
    <citation type="submission" date="2009-08" db="EMBL/GenBank/DDBJ databases">
        <title>The complete genome of Chitinophaga pinensis DSM 2588.</title>
        <authorList>
            <consortium name="US DOE Joint Genome Institute (JGI-PGF)"/>
            <person name="Lucas S."/>
            <person name="Copeland A."/>
            <person name="Lapidus A."/>
            <person name="Glavina del Rio T."/>
            <person name="Dalin E."/>
            <person name="Tice H."/>
            <person name="Bruce D."/>
            <person name="Goodwin L."/>
            <person name="Pitluck S."/>
            <person name="Kyrpides N."/>
            <person name="Mavromatis K."/>
            <person name="Ivanova N."/>
            <person name="Mikhailova N."/>
            <person name="Sims D."/>
            <person name="Meinche L."/>
            <person name="Brettin T."/>
            <person name="Detter J.C."/>
            <person name="Han C."/>
            <person name="Larimer F."/>
            <person name="Land M."/>
            <person name="Hauser L."/>
            <person name="Markowitz V."/>
            <person name="Cheng J.-F."/>
            <person name="Hugenholtz P."/>
            <person name="Woyke T."/>
            <person name="Wu D."/>
            <person name="Spring S."/>
            <person name="Klenk H.-P."/>
            <person name="Eisen J.A."/>
        </authorList>
    </citation>
    <scope>NUCLEOTIDE SEQUENCE [LARGE SCALE GENOMIC DNA]</scope>
    <source>
        <strain evidence="8">ATCC 43595 / DSM 2588 / LMG 13176 / NBRC 15968 / NCIMB 11800 / UQM 2034</strain>
    </source>
</reference>
<dbReference type="Pfam" id="PF02836">
    <property type="entry name" value="Glyco_hydro_2_C"/>
    <property type="match status" value="1"/>
</dbReference>
<feature type="domain" description="Glycoside hydrolase family 2 immunoglobulin-like beta-sandwich" evidence="4">
    <location>
        <begin position="244"/>
        <end position="334"/>
    </location>
</feature>
<dbReference type="SUPFAM" id="SSF49303">
    <property type="entry name" value="beta-Galactosidase/glucuronidase domain"/>
    <property type="match status" value="1"/>
</dbReference>
<dbReference type="SUPFAM" id="SSF51445">
    <property type="entry name" value="(Trans)glycosidases"/>
    <property type="match status" value="1"/>
</dbReference>
<proteinExistence type="inferred from homology"/>
<accession>A0A979FYP7</accession>
<dbReference type="Gene3D" id="2.60.40.10">
    <property type="entry name" value="Immunoglobulins"/>
    <property type="match status" value="1"/>
</dbReference>
<dbReference type="Gene3D" id="2.60.120.260">
    <property type="entry name" value="Galactose-binding domain-like"/>
    <property type="match status" value="1"/>
</dbReference>
<dbReference type="Pfam" id="PF00703">
    <property type="entry name" value="Glyco_hydro_2"/>
    <property type="match status" value="1"/>
</dbReference>
<dbReference type="GO" id="GO:0004553">
    <property type="term" value="F:hydrolase activity, hydrolyzing O-glycosyl compounds"/>
    <property type="evidence" value="ECO:0007669"/>
    <property type="project" value="InterPro"/>
</dbReference>
<dbReference type="Gene3D" id="3.20.20.80">
    <property type="entry name" value="Glycosidases"/>
    <property type="match status" value="1"/>
</dbReference>
<dbReference type="InterPro" id="IPR036156">
    <property type="entry name" value="Beta-gal/glucu_dom_sf"/>
</dbReference>
<evidence type="ECO:0000313" key="7">
    <source>
        <dbReference type="EMBL" id="ACU57567.1"/>
    </source>
</evidence>
<dbReference type="SUPFAM" id="SSF49785">
    <property type="entry name" value="Galactose-binding domain-like"/>
    <property type="match status" value="1"/>
</dbReference>
<dbReference type="Proteomes" id="UP000002215">
    <property type="component" value="Chromosome"/>
</dbReference>
<dbReference type="InterPro" id="IPR051913">
    <property type="entry name" value="GH2_Domain-Containing"/>
</dbReference>
<feature type="domain" description="Beta-mannosidase-like galactose-binding" evidence="6">
    <location>
        <begin position="135"/>
        <end position="212"/>
    </location>
</feature>
<dbReference type="PANTHER" id="PTHR42732">
    <property type="entry name" value="BETA-GALACTOSIDASE"/>
    <property type="match status" value="1"/>
</dbReference>
<dbReference type="InterPro" id="IPR013783">
    <property type="entry name" value="Ig-like_fold"/>
</dbReference>
<comment type="similarity">
    <text evidence="1">Belongs to the glycosyl hydrolase 2 family.</text>
</comment>